<feature type="disulfide bond" evidence="6">
    <location>
        <begin position="122"/>
        <end position="172"/>
    </location>
</feature>
<dbReference type="GO" id="GO:0005179">
    <property type="term" value="F:hormone activity"/>
    <property type="evidence" value="ECO:0007669"/>
    <property type="project" value="InterPro"/>
</dbReference>
<proteinExistence type="inferred from homology"/>
<dbReference type="Proteomes" id="UP000736164">
    <property type="component" value="Unassembled WGS sequence"/>
</dbReference>
<feature type="non-terminal residue" evidence="8">
    <location>
        <position position="1"/>
    </location>
</feature>
<evidence type="ECO:0000256" key="1">
    <source>
        <dbReference type="ARBA" id="ARBA00004613"/>
    </source>
</evidence>
<evidence type="ECO:0000256" key="3">
    <source>
        <dbReference type="ARBA" id="ARBA00021421"/>
    </source>
</evidence>
<comment type="subcellular location">
    <subcellularLocation>
        <location evidence="1">Secreted</location>
    </subcellularLocation>
</comment>
<dbReference type="SUPFAM" id="SSF47266">
    <property type="entry name" value="4-helical cytokines"/>
    <property type="match status" value="1"/>
</dbReference>
<evidence type="ECO:0000313" key="9">
    <source>
        <dbReference type="Proteomes" id="UP000736164"/>
    </source>
</evidence>
<evidence type="ECO:0000256" key="6">
    <source>
        <dbReference type="PIRSR" id="PIRSR001837-1"/>
    </source>
</evidence>
<dbReference type="PANTHER" id="PTHR11724">
    <property type="entry name" value="LEPTIN"/>
    <property type="match status" value="1"/>
</dbReference>
<keyword evidence="4" id="KW-0964">Secreted</keyword>
<evidence type="ECO:0000256" key="7">
    <source>
        <dbReference type="SAM" id="SignalP"/>
    </source>
</evidence>
<evidence type="ECO:0000256" key="2">
    <source>
        <dbReference type="ARBA" id="ARBA00005834"/>
    </source>
</evidence>
<organism evidence="8 9">
    <name type="scientific">Atractosteus spatula</name>
    <name type="common">Alligator gar</name>
    <name type="synonym">Lepisosteus spatula</name>
    <dbReference type="NCBI Taxonomy" id="7917"/>
    <lineage>
        <taxon>Eukaryota</taxon>
        <taxon>Metazoa</taxon>
        <taxon>Chordata</taxon>
        <taxon>Craniata</taxon>
        <taxon>Vertebrata</taxon>
        <taxon>Euteleostomi</taxon>
        <taxon>Actinopterygii</taxon>
        <taxon>Neopterygii</taxon>
        <taxon>Holostei</taxon>
        <taxon>Semionotiformes</taxon>
        <taxon>Lepisosteidae</taxon>
        <taxon>Atractosteus</taxon>
    </lineage>
</organism>
<sequence>MKYPVIPFCFSSWMFLTLSYSRPLAEDRVKNDARLLAQTTVIRIQKHTNESKMSPNLVFSGLELIPDALNDKTLEGLSTVEDNLHTFQEILSSLPMEEMDQILADIFNLRMIIKSLATSVNCAPLKSSNMSHLESFLKTNAAFHVTIGNVALERLQKYLLKLIRNLDQLKNC</sequence>
<feature type="signal peptide" evidence="7">
    <location>
        <begin position="1"/>
        <end position="21"/>
    </location>
</feature>
<evidence type="ECO:0000256" key="4">
    <source>
        <dbReference type="ARBA" id="ARBA00022525"/>
    </source>
</evidence>
<dbReference type="PRINTS" id="PR00495">
    <property type="entry name" value="LEPTIN"/>
</dbReference>
<dbReference type="EMBL" id="JAAWVO010061782">
    <property type="protein sequence ID" value="MBN3322888.1"/>
    <property type="molecule type" value="Genomic_DNA"/>
</dbReference>
<dbReference type="PIRSF" id="PIRSF001837">
    <property type="entry name" value="Leptin"/>
    <property type="match status" value="1"/>
</dbReference>
<feature type="chain" id="PRO_5035273502" description="Leptin" evidence="7">
    <location>
        <begin position="22"/>
        <end position="172"/>
    </location>
</feature>
<dbReference type="AlphaFoldDB" id="A0A8J7P2V9"/>
<dbReference type="Gene3D" id="1.20.1250.10">
    <property type="match status" value="1"/>
</dbReference>
<dbReference type="Pfam" id="PF02024">
    <property type="entry name" value="Leptin"/>
    <property type="match status" value="1"/>
</dbReference>
<evidence type="ECO:0000256" key="5">
    <source>
        <dbReference type="ARBA" id="ARBA00030981"/>
    </source>
</evidence>
<keyword evidence="9" id="KW-1185">Reference proteome</keyword>
<name>A0A8J7P2V9_ATRSP</name>
<comment type="caution">
    <text evidence="8">The sequence shown here is derived from an EMBL/GenBank/DDBJ whole genome shotgun (WGS) entry which is preliminary data.</text>
</comment>
<feature type="non-terminal residue" evidence="8">
    <location>
        <position position="172"/>
    </location>
</feature>
<dbReference type="InterPro" id="IPR009079">
    <property type="entry name" value="4_helix_cytokine-like_core"/>
</dbReference>
<keyword evidence="7" id="KW-0732">Signal</keyword>
<keyword evidence="6" id="KW-1015">Disulfide bond</keyword>
<comment type="similarity">
    <text evidence="2">Belongs to the leptin family.</text>
</comment>
<evidence type="ECO:0000313" key="8">
    <source>
        <dbReference type="EMBL" id="MBN3322888.1"/>
    </source>
</evidence>
<dbReference type="PANTHER" id="PTHR11724:SF1">
    <property type="entry name" value="LEPTIN"/>
    <property type="match status" value="1"/>
</dbReference>
<protein>
    <recommendedName>
        <fullName evidence="3">Leptin</fullName>
    </recommendedName>
    <alternativeName>
        <fullName evidence="5">Obesity factor</fullName>
    </alternativeName>
</protein>
<reference evidence="8" key="1">
    <citation type="journal article" date="2021" name="Cell">
        <title>Tracing the genetic footprints of vertebrate landing in non-teleost ray-finned fishes.</title>
        <authorList>
            <person name="Bi X."/>
            <person name="Wang K."/>
            <person name="Yang L."/>
            <person name="Pan H."/>
            <person name="Jiang H."/>
            <person name="Wei Q."/>
            <person name="Fang M."/>
            <person name="Yu H."/>
            <person name="Zhu C."/>
            <person name="Cai Y."/>
            <person name="He Y."/>
            <person name="Gan X."/>
            <person name="Zeng H."/>
            <person name="Yu D."/>
            <person name="Zhu Y."/>
            <person name="Jiang H."/>
            <person name="Qiu Q."/>
            <person name="Yang H."/>
            <person name="Zhang Y.E."/>
            <person name="Wang W."/>
            <person name="Zhu M."/>
            <person name="He S."/>
            <person name="Zhang G."/>
        </authorList>
    </citation>
    <scope>NUCLEOTIDE SEQUENCE</scope>
    <source>
        <strain evidence="8">Allg_001</strain>
    </source>
</reference>
<gene>
    <name evidence="8" type="primary">Lep</name>
    <name evidence="8" type="ORF">GTO95_0003203</name>
</gene>
<accession>A0A8J7P2V9</accession>
<dbReference type="GO" id="GO:0005576">
    <property type="term" value="C:extracellular region"/>
    <property type="evidence" value="ECO:0007669"/>
    <property type="project" value="UniProtKB-SubCell"/>
</dbReference>
<dbReference type="InterPro" id="IPR000065">
    <property type="entry name" value="Leptin"/>
</dbReference>